<dbReference type="Proteomes" id="UP001144397">
    <property type="component" value="Unassembled WGS sequence"/>
</dbReference>
<proteinExistence type="predicted"/>
<protein>
    <submittedName>
        <fullName evidence="1">Uncharacterized protein</fullName>
    </submittedName>
</protein>
<evidence type="ECO:0000313" key="1">
    <source>
        <dbReference type="EMBL" id="GLI21870.1"/>
    </source>
</evidence>
<evidence type="ECO:0000313" key="2">
    <source>
        <dbReference type="Proteomes" id="UP001144397"/>
    </source>
</evidence>
<gene>
    <name evidence="1" type="ORF">XFLAVUS301_15440</name>
</gene>
<dbReference type="EMBL" id="BSDO01000002">
    <property type="protein sequence ID" value="GLI21870.1"/>
    <property type="molecule type" value="Genomic_DNA"/>
</dbReference>
<organism evidence="1 2">
    <name type="scientific">Xanthobacter flavus</name>
    <dbReference type="NCBI Taxonomy" id="281"/>
    <lineage>
        <taxon>Bacteria</taxon>
        <taxon>Pseudomonadati</taxon>
        <taxon>Pseudomonadota</taxon>
        <taxon>Alphaproteobacteria</taxon>
        <taxon>Hyphomicrobiales</taxon>
        <taxon>Xanthobacteraceae</taxon>
        <taxon>Xanthobacter</taxon>
    </lineage>
</organism>
<name>A0A9W6FJ58_XANFL</name>
<dbReference type="AlphaFoldDB" id="A0A9W6FJ58"/>
<reference evidence="1" key="1">
    <citation type="submission" date="2022-12" db="EMBL/GenBank/DDBJ databases">
        <title>Reference genome sequencing for broad-spectrum identification of bacterial and archaeal isolates by mass spectrometry.</title>
        <authorList>
            <person name="Sekiguchi Y."/>
            <person name="Tourlousse D.M."/>
        </authorList>
    </citation>
    <scope>NUCLEOTIDE SEQUENCE</scope>
    <source>
        <strain evidence="1">301</strain>
    </source>
</reference>
<sequence length="87" mass="9494">MNIVGRGMSGEPGEVLLSKVFSTLVLCRDCGRGGVLFAREMGRWQLPLDATTTHLRDRLFCRSCRDKGLPGKRMTVEAFPAPEGAVA</sequence>
<accession>A0A9W6FJ58</accession>
<comment type="caution">
    <text evidence="1">The sequence shown here is derived from an EMBL/GenBank/DDBJ whole genome shotgun (WGS) entry which is preliminary data.</text>
</comment>